<evidence type="ECO:0000313" key="2">
    <source>
        <dbReference type="Proteomes" id="UP000233398"/>
    </source>
</evidence>
<dbReference type="Gene3D" id="2.60.40.4060">
    <property type="entry name" value="Reeler domain"/>
    <property type="match status" value="1"/>
</dbReference>
<proteinExistence type="predicted"/>
<dbReference type="OrthoDB" id="1525016at2"/>
<accession>A0A2N0VE37</accession>
<organism evidence="1 2">
    <name type="scientific">Rhodohalobacter barkolensis</name>
    <dbReference type="NCBI Taxonomy" id="2053187"/>
    <lineage>
        <taxon>Bacteria</taxon>
        <taxon>Pseudomonadati</taxon>
        <taxon>Balneolota</taxon>
        <taxon>Balneolia</taxon>
        <taxon>Balneolales</taxon>
        <taxon>Balneolaceae</taxon>
        <taxon>Rhodohalobacter</taxon>
    </lineage>
</organism>
<reference evidence="1 2" key="1">
    <citation type="submission" date="2017-11" db="EMBL/GenBank/DDBJ databases">
        <title>Rhodohalobacter 15182 sp. nov., isolated from a salt lake.</title>
        <authorList>
            <person name="Han S."/>
        </authorList>
    </citation>
    <scope>NUCLEOTIDE SEQUENCE [LARGE SCALE GENOMIC DNA]</scope>
    <source>
        <strain evidence="1 2">15182</strain>
    </source>
</reference>
<gene>
    <name evidence="1" type="ORF">CWD77_13645</name>
</gene>
<sequence length="197" mass="21859">MKILLKLLGIVSIPFIVGLSMPEVKSNHSLISKVENPDHLDGAFTGGFGEETCRSCHFDYDLNMDGGSLTMDGVPETYEAGKDYEITIKLKAEQLEVGGFQMTTRFEDGSQAGEFSWEGNDLMFTPSVSDEVKYLQHSASGTQKAEDRTIQWSFTWKAPEQDGEKVILNIAANSGNYDDSSFGDWIYADETTLEQDN</sequence>
<name>A0A2N0VE37_9BACT</name>
<dbReference type="EMBL" id="PISP01000006">
    <property type="protein sequence ID" value="PKD42457.1"/>
    <property type="molecule type" value="Genomic_DNA"/>
</dbReference>
<dbReference type="AlphaFoldDB" id="A0A2N0VE37"/>
<evidence type="ECO:0000313" key="1">
    <source>
        <dbReference type="EMBL" id="PKD42457.1"/>
    </source>
</evidence>
<dbReference type="NCBIfam" id="NF041895">
    <property type="entry name" value="choice_anch_V"/>
    <property type="match status" value="1"/>
</dbReference>
<dbReference type="Proteomes" id="UP000233398">
    <property type="component" value="Unassembled WGS sequence"/>
</dbReference>
<protein>
    <submittedName>
        <fullName evidence="1">Uncharacterized protein</fullName>
    </submittedName>
</protein>
<comment type="caution">
    <text evidence="1">The sequence shown here is derived from an EMBL/GenBank/DDBJ whole genome shotgun (WGS) entry which is preliminary data.</text>
</comment>
<keyword evidence="2" id="KW-1185">Reference proteome</keyword>
<dbReference type="InterPro" id="IPR042307">
    <property type="entry name" value="Reeler_sf"/>
</dbReference>
<dbReference type="RefSeq" id="WP_101074141.1">
    <property type="nucleotide sequence ID" value="NZ_PISP01000006.1"/>
</dbReference>